<keyword evidence="3" id="KW-0998">Cell outer membrane</keyword>
<evidence type="ECO:0000256" key="4">
    <source>
        <dbReference type="PROSITE-ProRule" id="PRU00473"/>
    </source>
</evidence>
<evidence type="ECO:0000256" key="2">
    <source>
        <dbReference type="ARBA" id="ARBA00023136"/>
    </source>
</evidence>
<evidence type="ECO:0000256" key="3">
    <source>
        <dbReference type="ARBA" id="ARBA00023237"/>
    </source>
</evidence>
<dbReference type="InterPro" id="IPR006664">
    <property type="entry name" value="OMP_bac"/>
</dbReference>
<feature type="coiled-coil region" evidence="5">
    <location>
        <begin position="296"/>
        <end position="351"/>
    </location>
</feature>
<dbReference type="PANTHER" id="PTHR30329:SF21">
    <property type="entry name" value="LIPOPROTEIN YIAD-RELATED"/>
    <property type="match status" value="1"/>
</dbReference>
<evidence type="ECO:0000256" key="5">
    <source>
        <dbReference type="SAM" id="Coils"/>
    </source>
</evidence>
<dbReference type="Gene3D" id="3.30.1330.60">
    <property type="entry name" value="OmpA-like domain"/>
    <property type="match status" value="1"/>
</dbReference>
<keyword evidence="2 4" id="KW-0472">Membrane</keyword>
<dbReference type="SUPFAM" id="SSF103088">
    <property type="entry name" value="OmpA-like"/>
    <property type="match status" value="1"/>
</dbReference>
<dbReference type="EMBL" id="FMUX01000003">
    <property type="protein sequence ID" value="SCY02803.1"/>
    <property type="molecule type" value="Genomic_DNA"/>
</dbReference>
<dbReference type="PRINTS" id="PR01021">
    <property type="entry name" value="OMPADOMAIN"/>
</dbReference>
<protein>
    <submittedName>
        <fullName evidence="7">OmpA family protein</fullName>
    </submittedName>
</protein>
<dbReference type="PANTHER" id="PTHR30329">
    <property type="entry name" value="STATOR ELEMENT OF FLAGELLAR MOTOR COMPLEX"/>
    <property type="match status" value="1"/>
</dbReference>
<dbReference type="PROSITE" id="PS51123">
    <property type="entry name" value="OMPA_2"/>
    <property type="match status" value="1"/>
</dbReference>
<dbReference type="STRING" id="419481.SAMN05216233_10365"/>
<evidence type="ECO:0000256" key="1">
    <source>
        <dbReference type="ARBA" id="ARBA00004442"/>
    </source>
</evidence>
<dbReference type="Pfam" id="PF00691">
    <property type="entry name" value="OmpA"/>
    <property type="match status" value="1"/>
</dbReference>
<keyword evidence="5" id="KW-0175">Coiled coil</keyword>
<dbReference type="CDD" id="cd07185">
    <property type="entry name" value="OmpA_C-like"/>
    <property type="match status" value="1"/>
</dbReference>
<dbReference type="Proteomes" id="UP000198870">
    <property type="component" value="Unassembled WGS sequence"/>
</dbReference>
<evidence type="ECO:0000313" key="8">
    <source>
        <dbReference type="Proteomes" id="UP000198870"/>
    </source>
</evidence>
<dbReference type="InterPro" id="IPR050330">
    <property type="entry name" value="Bact_OuterMem_StrucFunc"/>
</dbReference>
<gene>
    <name evidence="7" type="ORF">SAMN05216233_10365</name>
</gene>
<dbReference type="InterPro" id="IPR006665">
    <property type="entry name" value="OmpA-like"/>
</dbReference>
<name>A0A1G5CK57_9BACT</name>
<dbReference type="GO" id="GO:0009279">
    <property type="term" value="C:cell outer membrane"/>
    <property type="evidence" value="ECO:0007669"/>
    <property type="project" value="UniProtKB-SubCell"/>
</dbReference>
<keyword evidence="8" id="KW-1185">Reference proteome</keyword>
<evidence type="ECO:0000313" key="7">
    <source>
        <dbReference type="EMBL" id="SCY02803.1"/>
    </source>
</evidence>
<evidence type="ECO:0000259" key="6">
    <source>
        <dbReference type="PROSITE" id="PS51123"/>
    </source>
</evidence>
<reference evidence="7 8" key="1">
    <citation type="submission" date="2016-10" db="EMBL/GenBank/DDBJ databases">
        <authorList>
            <person name="de Groot N.N."/>
        </authorList>
    </citation>
    <scope>NUCLEOTIDE SEQUENCE [LARGE SCALE GENOMIC DNA]</scope>
    <source>
        <strain evidence="7 8">AA1</strain>
    </source>
</reference>
<organism evidence="7 8">
    <name type="scientific">Desulfoluna spongiiphila</name>
    <dbReference type="NCBI Taxonomy" id="419481"/>
    <lineage>
        <taxon>Bacteria</taxon>
        <taxon>Pseudomonadati</taxon>
        <taxon>Thermodesulfobacteriota</taxon>
        <taxon>Desulfobacteria</taxon>
        <taxon>Desulfobacterales</taxon>
        <taxon>Desulfolunaceae</taxon>
        <taxon>Desulfoluna</taxon>
    </lineage>
</organism>
<dbReference type="OrthoDB" id="9805566at2"/>
<proteinExistence type="predicted"/>
<dbReference type="AlphaFoldDB" id="A0A1G5CK57"/>
<comment type="subcellular location">
    <subcellularLocation>
        <location evidence="1">Cell outer membrane</location>
    </subcellularLocation>
</comment>
<dbReference type="InterPro" id="IPR036737">
    <property type="entry name" value="OmpA-like_sf"/>
</dbReference>
<accession>A0A1G5CK57</accession>
<sequence>MGFVRRTAIRWIAAAVMAACVLGFWQTGFAGNETRDSLFHGTEALIVKAKEKRAYLFAPEAFGEAMEAYQDALNDFNKGRNLNGIRKELKKAESYLSRAMTVSVTAEVTFETVMKAREDAAAIGSEKYSSKLMSKAESEFQRAVRSLEDGDVDKARGQAAEAEALFRSAELDTIKHALLGKTREKIARYEDLGRKNNATKTFDKARRLVVLAEKKLDQNRYNNAEAVALVKDAEYELAHTEHIHTRVGKLVEAEYSFEDVIIDMEMQLVKIAQGLDMTLTFDRGVSGATWQLLDGVQAMKASNDAKDREIAELKAKVTDLETSVASLSKLEQDLMARKHEAEEALKRQKEAERLEDMKISRIRDAFTPEEGKVLMDGDKIIIRLYGLSFSSGKSAIDYKYFGLLAKVRDTFKEFPGCRVVIEGHTDSLGSDKVNKRLSKERADSVRHYLIANSVVTDDQISAVGYGEDKPVASNETRQGRANNRRIDVVIVPDRG</sequence>
<feature type="domain" description="OmpA-like" evidence="6">
    <location>
        <begin position="376"/>
        <end position="494"/>
    </location>
</feature>